<evidence type="ECO:0000313" key="1">
    <source>
        <dbReference type="EMBL" id="GAA4668485.1"/>
    </source>
</evidence>
<reference evidence="2" key="1">
    <citation type="journal article" date="2019" name="Int. J. Syst. Evol. Microbiol.">
        <title>The Global Catalogue of Microorganisms (GCM) 10K type strain sequencing project: providing services to taxonomists for standard genome sequencing and annotation.</title>
        <authorList>
            <consortium name="The Broad Institute Genomics Platform"/>
            <consortium name="The Broad Institute Genome Sequencing Center for Infectious Disease"/>
            <person name="Wu L."/>
            <person name="Ma J."/>
        </authorList>
    </citation>
    <scope>NUCLEOTIDE SEQUENCE [LARGE SCALE GENOMIC DNA]</scope>
    <source>
        <strain evidence="2">JCM 18956</strain>
    </source>
</reference>
<evidence type="ECO:0000313" key="2">
    <source>
        <dbReference type="Proteomes" id="UP001501295"/>
    </source>
</evidence>
<comment type="caution">
    <text evidence="1">The sequence shown here is derived from an EMBL/GenBank/DDBJ whole genome shotgun (WGS) entry which is preliminary data.</text>
</comment>
<organism evidence="1 2">
    <name type="scientific">Frondihabitans cladoniiphilus</name>
    <dbReference type="NCBI Taxonomy" id="715785"/>
    <lineage>
        <taxon>Bacteria</taxon>
        <taxon>Bacillati</taxon>
        <taxon>Actinomycetota</taxon>
        <taxon>Actinomycetes</taxon>
        <taxon>Micrococcales</taxon>
        <taxon>Microbacteriaceae</taxon>
        <taxon>Frondihabitans</taxon>
    </lineage>
</organism>
<dbReference type="EMBL" id="BAABLM010000001">
    <property type="protein sequence ID" value="GAA4668485.1"/>
    <property type="molecule type" value="Genomic_DNA"/>
</dbReference>
<name>A0ABP8VRU9_9MICO</name>
<keyword evidence="2" id="KW-1185">Reference proteome</keyword>
<dbReference type="Proteomes" id="UP001501295">
    <property type="component" value="Unassembled WGS sequence"/>
</dbReference>
<sequence>MGQVAGIRLDGVDHYVWWGASERSTDGVFVDEDARVVSFPSADACAAWADGLGLPTFSDDESVDDRVDDTADYPSLLDCDALRPWLDRKTTALDPTLALDVLNMSIDFAESLGRTWSPAGADRDHSVYEKLFGASVPWSFGLESYVPTWSVHELGVLRDALTRAVGLLRLGLGTA</sequence>
<protein>
    <submittedName>
        <fullName evidence="1">Uncharacterized protein</fullName>
    </submittedName>
</protein>
<gene>
    <name evidence="1" type="ORF">GCM10025780_09030</name>
</gene>
<accession>A0ABP8VRU9</accession>
<proteinExistence type="predicted"/>